<dbReference type="InterPro" id="IPR001796">
    <property type="entry name" value="DHFR_dom"/>
</dbReference>
<dbReference type="RefSeq" id="YP_009997123.1">
    <property type="nucleotide sequence ID" value="NC_052968.1"/>
</dbReference>
<evidence type="ECO:0000313" key="3">
    <source>
        <dbReference type="Proteomes" id="UP000225878"/>
    </source>
</evidence>
<dbReference type="Pfam" id="PF00186">
    <property type="entry name" value="DHFR_1"/>
    <property type="match status" value="1"/>
</dbReference>
<evidence type="ECO:0000313" key="2">
    <source>
        <dbReference type="EMBL" id="ARB05728.1"/>
    </source>
</evidence>
<dbReference type="GO" id="GO:0004146">
    <property type="term" value="F:dihydrofolate reductase activity"/>
    <property type="evidence" value="ECO:0007669"/>
    <property type="project" value="InterPro"/>
</dbReference>
<keyword evidence="3" id="KW-1185">Reference proteome</keyword>
<organism evidence="2">
    <name type="scientific">Synechococcus virus S-ESS1</name>
    <dbReference type="NCBI Taxonomy" id="1964565"/>
    <lineage>
        <taxon>Viruses</taxon>
        <taxon>Duplodnaviria</taxon>
        <taxon>Heunggongvirae</taxon>
        <taxon>Uroviricota</taxon>
        <taxon>Caudoviricetes</taxon>
        <taxon>Casjensviridae</taxon>
        <taxon>Sessunavirus</taxon>
        <taxon>Sessunavirus SESS1</taxon>
    </lineage>
</organism>
<evidence type="ECO:0000259" key="1">
    <source>
        <dbReference type="Pfam" id="PF00186"/>
    </source>
</evidence>
<dbReference type="Proteomes" id="UP000225878">
    <property type="component" value="Segment"/>
</dbReference>
<sequence length="142" mass="16155">MLDDMPQVNLVAMVGAGGSIGPSGGLPCPLRREEAETFQQWFLDLTRHGIIVIGYRTLQIMRETGFVSMGSDYLLVCWNRDGLYDPDQFLEELKRAGKPIFICGGRKTYETFMPHVQQFFIRRVALSAPHDHFMPALFGRMQ</sequence>
<dbReference type="GO" id="GO:0046654">
    <property type="term" value="P:tetrahydrofolate biosynthetic process"/>
    <property type="evidence" value="ECO:0007669"/>
    <property type="project" value="InterPro"/>
</dbReference>
<accession>A0A1V0DX41</accession>
<dbReference type="KEGG" id="vg:62679268"/>
<proteinExistence type="predicted"/>
<dbReference type="SUPFAM" id="SSF53597">
    <property type="entry name" value="Dihydrofolate reductase-like"/>
    <property type="match status" value="1"/>
</dbReference>
<dbReference type="InterPro" id="IPR024072">
    <property type="entry name" value="DHFR-like_dom_sf"/>
</dbReference>
<reference evidence="2" key="1">
    <citation type="submission" date="2016-11" db="EMBL/GenBank/DDBJ databases">
        <title>The complete genome sequence of Cyanosiphovirus S-ESS1.</title>
        <authorList>
            <person name="Han Y."/>
        </authorList>
    </citation>
    <scope>NUCLEOTIDE SEQUENCE [LARGE SCALE GENOMIC DNA]</scope>
</reference>
<dbReference type="GeneID" id="62679268"/>
<dbReference type="EMBL" id="KY249644">
    <property type="protein sequence ID" value="ARB05728.1"/>
    <property type="molecule type" value="Genomic_DNA"/>
</dbReference>
<dbReference type="Gene3D" id="3.40.430.10">
    <property type="entry name" value="Dihydrofolate Reductase, subunit A"/>
    <property type="match status" value="1"/>
</dbReference>
<protein>
    <submittedName>
        <fullName evidence="2">Dihydrofolate reductase</fullName>
    </submittedName>
</protein>
<feature type="domain" description="DHFR" evidence="1">
    <location>
        <begin position="8"/>
        <end position="137"/>
    </location>
</feature>
<name>A0A1V0DX41_9CAUD</name>